<dbReference type="KEGG" id="bths:CNY62_12200"/>
<dbReference type="PRINTS" id="PR00153">
    <property type="entry name" value="CSAPPISMRASE"/>
</dbReference>
<proteinExistence type="inferred from homology"/>
<keyword evidence="9" id="KW-1185">Reference proteome</keyword>
<dbReference type="EMBL" id="CP023483">
    <property type="protein sequence ID" value="ATF27063.1"/>
    <property type="molecule type" value="Genomic_DNA"/>
</dbReference>
<dbReference type="PROSITE" id="PS50072">
    <property type="entry name" value="CSA_PPIASE_2"/>
    <property type="match status" value="1"/>
</dbReference>
<feature type="region of interest" description="Disordered" evidence="6">
    <location>
        <begin position="25"/>
        <end position="47"/>
    </location>
</feature>
<keyword evidence="5" id="KW-0732">Signal</keyword>
<dbReference type="Proteomes" id="UP000243591">
    <property type="component" value="Chromosome"/>
</dbReference>
<dbReference type="RefSeq" id="WP_069125541.1">
    <property type="nucleotide sequence ID" value="NZ_CP023483.1"/>
</dbReference>
<dbReference type="InterPro" id="IPR029000">
    <property type="entry name" value="Cyclophilin-like_dom_sf"/>
</dbReference>
<protein>
    <recommendedName>
        <fullName evidence="5">Peptidyl-prolyl cis-trans isomerase</fullName>
        <shortName evidence="5">PPIase</shortName>
        <ecNumber evidence="5">5.2.1.8</ecNumber>
    </recommendedName>
</protein>
<dbReference type="STRING" id="2756.BFR44_03875"/>
<feature type="domain" description="PPIase cyclophilin-type" evidence="7">
    <location>
        <begin position="69"/>
        <end position="238"/>
    </location>
</feature>
<evidence type="ECO:0000256" key="2">
    <source>
        <dbReference type="ARBA" id="ARBA00002388"/>
    </source>
</evidence>
<feature type="chain" id="PRO_5039752178" description="Peptidyl-prolyl cis-trans isomerase" evidence="5">
    <location>
        <begin position="19"/>
        <end position="240"/>
    </location>
</feature>
<comment type="function">
    <text evidence="2 5">PPIases accelerate the folding of proteins. It catalyzes the cis-trans isomerization of proline imidic peptide bonds in oligopeptides.</text>
</comment>
<dbReference type="GO" id="GO:0003755">
    <property type="term" value="F:peptidyl-prolyl cis-trans isomerase activity"/>
    <property type="evidence" value="ECO:0007669"/>
    <property type="project" value="UniProtKB-UniRule"/>
</dbReference>
<evidence type="ECO:0000256" key="6">
    <source>
        <dbReference type="SAM" id="MobiDB-lite"/>
    </source>
</evidence>
<dbReference type="EC" id="5.2.1.8" evidence="5"/>
<evidence type="ECO:0000313" key="9">
    <source>
        <dbReference type="Proteomes" id="UP000243591"/>
    </source>
</evidence>
<gene>
    <name evidence="8" type="ORF">CNY62_12200</name>
</gene>
<organism evidence="8 9">
    <name type="scientific">Brochothrix thermosphacta</name>
    <name type="common">Microbacterium thermosphactum</name>
    <dbReference type="NCBI Taxonomy" id="2756"/>
    <lineage>
        <taxon>Bacteria</taxon>
        <taxon>Bacillati</taxon>
        <taxon>Bacillota</taxon>
        <taxon>Bacilli</taxon>
        <taxon>Bacillales</taxon>
        <taxon>Listeriaceae</taxon>
        <taxon>Brochothrix</taxon>
    </lineage>
</organism>
<evidence type="ECO:0000256" key="5">
    <source>
        <dbReference type="RuleBase" id="RU363019"/>
    </source>
</evidence>
<dbReference type="PANTHER" id="PTHR45625:SF4">
    <property type="entry name" value="PEPTIDYLPROLYL ISOMERASE DOMAIN AND WD REPEAT-CONTAINING PROTEIN 1"/>
    <property type="match status" value="1"/>
</dbReference>
<feature type="signal peptide" evidence="5">
    <location>
        <begin position="1"/>
        <end position="18"/>
    </location>
</feature>
<dbReference type="Pfam" id="PF00160">
    <property type="entry name" value="Pro_isomerase"/>
    <property type="match status" value="1"/>
</dbReference>
<dbReference type="Gene3D" id="2.40.100.10">
    <property type="entry name" value="Cyclophilin-like"/>
    <property type="match status" value="1"/>
</dbReference>
<dbReference type="AlphaFoldDB" id="A0A1D2KVU9"/>
<dbReference type="PANTHER" id="PTHR45625">
    <property type="entry name" value="PEPTIDYL-PROLYL CIS-TRANS ISOMERASE-RELATED"/>
    <property type="match status" value="1"/>
</dbReference>
<evidence type="ECO:0000256" key="3">
    <source>
        <dbReference type="ARBA" id="ARBA00023110"/>
    </source>
</evidence>
<accession>A0A1D2KVU9</accession>
<dbReference type="InterPro" id="IPR044666">
    <property type="entry name" value="Cyclophilin_A-like"/>
</dbReference>
<keyword evidence="4 5" id="KW-0413">Isomerase</keyword>
<comment type="similarity">
    <text evidence="5">Belongs to the cyclophilin-type PPIase family.</text>
</comment>
<dbReference type="OrthoDB" id="9807797at2"/>
<evidence type="ECO:0000256" key="4">
    <source>
        <dbReference type="ARBA" id="ARBA00023235"/>
    </source>
</evidence>
<keyword evidence="3 5" id="KW-0697">Rotamase</keyword>
<name>A0A1D2KVU9_BROTH</name>
<dbReference type="InterPro" id="IPR002130">
    <property type="entry name" value="Cyclophilin-type_PPIase_dom"/>
</dbReference>
<evidence type="ECO:0000259" key="7">
    <source>
        <dbReference type="PROSITE" id="PS50072"/>
    </source>
</evidence>
<dbReference type="PROSITE" id="PS51257">
    <property type="entry name" value="PROKAR_LIPOPROTEIN"/>
    <property type="match status" value="1"/>
</dbReference>
<sequence length="240" mass="26418">MKKIALLLTLAIAMFTLAACSSSAKDDTSKKENSNNETKTEKKTEPKLVQLDDKVEKGQPVATIETTEGTVKIKLFPKEAPKAVENFVTHAKDGYYDGLLFHRVIDNFMIQSGDPKGDGTGGESIWKKPFKNEISNNLYHFRGALAMANAGPDTNGSQFYIVQNKFLTAAEIKNDSIQYTDSVKEAYEKLKGVPSLDGSYTVFGQTIEGLDIVDKIAETEVGANDKPEKDIKIKTIKITE</sequence>
<evidence type="ECO:0000313" key="8">
    <source>
        <dbReference type="EMBL" id="ATF27063.1"/>
    </source>
</evidence>
<evidence type="ECO:0000256" key="1">
    <source>
        <dbReference type="ARBA" id="ARBA00000971"/>
    </source>
</evidence>
<reference evidence="8 9" key="1">
    <citation type="submission" date="2017-09" db="EMBL/GenBank/DDBJ databases">
        <title>Complete Genome Sequences of Two Strains of the Meat Spoilage Bacterium Brochothrix thermosphacta Isolated from Ground Chicken.</title>
        <authorList>
            <person name="Paoli G.C."/>
            <person name="Wijey C."/>
            <person name="Chen C.-Y."/>
            <person name="Nguyen L."/>
            <person name="Yan X."/>
            <person name="Irwin P.L."/>
        </authorList>
    </citation>
    <scope>NUCLEOTIDE SEQUENCE [LARGE SCALE GENOMIC DNA]</scope>
    <source>
        <strain evidence="8 9">BI</strain>
    </source>
</reference>
<comment type="catalytic activity">
    <reaction evidence="1 5">
        <text>[protein]-peptidylproline (omega=180) = [protein]-peptidylproline (omega=0)</text>
        <dbReference type="Rhea" id="RHEA:16237"/>
        <dbReference type="Rhea" id="RHEA-COMP:10747"/>
        <dbReference type="Rhea" id="RHEA-COMP:10748"/>
        <dbReference type="ChEBI" id="CHEBI:83833"/>
        <dbReference type="ChEBI" id="CHEBI:83834"/>
        <dbReference type="EC" id="5.2.1.8"/>
    </reaction>
</comment>
<dbReference type="SUPFAM" id="SSF50891">
    <property type="entry name" value="Cyclophilin-like"/>
    <property type="match status" value="1"/>
</dbReference>